<comment type="caution">
    <text evidence="1">The sequence shown here is derived from an EMBL/GenBank/DDBJ whole genome shotgun (WGS) entry which is preliminary data.</text>
</comment>
<dbReference type="AlphaFoldDB" id="A0A9W6WKY3"/>
<accession>A0A9W6WKY3</accession>
<keyword evidence="2" id="KW-1185">Reference proteome</keyword>
<sequence length="277" mass="30662">MESNALKPVIAGCVIADQLTRPTPPEFCLGPILIRDHRFGACPTQLALRLLGHFCKDCCVSLSPDSLPKTTPSTHNEFRLTGILSVDIDDGGVKRLLRAEATAYSDDEERALPASVTKLTDKLKPVADKIKPITSKLTPVAAKLTDTTMAVAVRLKPIADKFSGKLKPIADKLIPILKPIGAKLNSIAVINKVTTKFKAFVQMVKNFKIGEATIGQRYTMAKFEYWFKQKKTPDDVKVMLKIGTEPIVNAKNQDLWIQYQVFYKIAKKEKEAKVKIA</sequence>
<evidence type="ECO:0000313" key="1">
    <source>
        <dbReference type="EMBL" id="GMF17386.1"/>
    </source>
</evidence>
<name>A0A9W6WKY3_9STRA</name>
<evidence type="ECO:0000313" key="2">
    <source>
        <dbReference type="Proteomes" id="UP001165083"/>
    </source>
</evidence>
<organism evidence="1 2">
    <name type="scientific">Phytophthora lilii</name>
    <dbReference type="NCBI Taxonomy" id="2077276"/>
    <lineage>
        <taxon>Eukaryota</taxon>
        <taxon>Sar</taxon>
        <taxon>Stramenopiles</taxon>
        <taxon>Oomycota</taxon>
        <taxon>Peronosporomycetes</taxon>
        <taxon>Peronosporales</taxon>
        <taxon>Peronosporaceae</taxon>
        <taxon>Phytophthora</taxon>
    </lineage>
</organism>
<proteinExistence type="predicted"/>
<reference evidence="1" key="1">
    <citation type="submission" date="2023-04" db="EMBL/GenBank/DDBJ databases">
        <title>Phytophthora lilii NBRC 32176.</title>
        <authorList>
            <person name="Ichikawa N."/>
            <person name="Sato H."/>
            <person name="Tonouchi N."/>
        </authorList>
    </citation>
    <scope>NUCLEOTIDE SEQUENCE</scope>
    <source>
        <strain evidence="1">NBRC 32176</strain>
    </source>
</reference>
<dbReference type="OrthoDB" id="108650at2759"/>
<dbReference type="Proteomes" id="UP001165083">
    <property type="component" value="Unassembled WGS sequence"/>
</dbReference>
<protein>
    <submittedName>
        <fullName evidence="1">Unnamed protein product</fullName>
    </submittedName>
</protein>
<dbReference type="EMBL" id="BSXW01000279">
    <property type="protein sequence ID" value="GMF17386.1"/>
    <property type="molecule type" value="Genomic_DNA"/>
</dbReference>
<gene>
    <name evidence="1" type="ORF">Plil01_000634100</name>
</gene>